<evidence type="ECO:0000256" key="2">
    <source>
        <dbReference type="ARBA" id="ARBA00022723"/>
    </source>
</evidence>
<keyword evidence="3" id="KW-0223">Dioxygenase</keyword>
<dbReference type="PANTHER" id="PTHR10543:SF142">
    <property type="entry name" value="OS06G0162550 PROTEIN"/>
    <property type="match status" value="1"/>
</dbReference>
<comment type="cofactor">
    <cofactor evidence="5">
        <name>Fe(2+)</name>
        <dbReference type="ChEBI" id="CHEBI:29033"/>
    </cofactor>
    <text evidence="5">Binds 1 Fe(2+) ion per subunit.</text>
</comment>
<gene>
    <name evidence="6" type="ORF">RJ641_005953</name>
</gene>
<comment type="similarity">
    <text evidence="1">Belongs to the carotenoid oxygenase family.</text>
</comment>
<organism evidence="6 7">
    <name type="scientific">Dillenia turbinata</name>
    <dbReference type="NCBI Taxonomy" id="194707"/>
    <lineage>
        <taxon>Eukaryota</taxon>
        <taxon>Viridiplantae</taxon>
        <taxon>Streptophyta</taxon>
        <taxon>Embryophyta</taxon>
        <taxon>Tracheophyta</taxon>
        <taxon>Spermatophyta</taxon>
        <taxon>Magnoliopsida</taxon>
        <taxon>eudicotyledons</taxon>
        <taxon>Gunneridae</taxon>
        <taxon>Pentapetalae</taxon>
        <taxon>Dilleniales</taxon>
        <taxon>Dilleniaceae</taxon>
        <taxon>Dillenia</taxon>
    </lineage>
</organism>
<sequence length="615" mass="69814">MVMSTSFSYRAYSSSQVQCSIHRSSILLNLDHFKTLLSSTFKPLLKELQKVRLHFDVPETINDASLKMLNAFVDMAFEVVDEPLLPSQANFAPVEEIKEAVLVGSIQGNIPDDFPEGVYIRNGPNPLFGGWKSTKSVFGRSSHIWVEGEGMLHAMYFCKEEDGKWNVMYNNRHVQTQTFKLEKQRCKPSFLPAIEGNSMAILSAYLLNWLRFSKVNKELSNTNVFEHSGKFYSIAENHLPQEINIYTLETLCNWDINGAWNRTFTAHPKRAPGSGELVIVGVEATKPYIELGVVSADGSRLKHKVDLKFKRCSLCHDIGVTQRYNVIPDFPVTIDLDRLAHGGPLIKYDKTEYARIGVIPRYADSDSLHWFEVKPGCAFHILNCFEDGDEVVLWGFRSLGSIIPGPDLGLDKFEWFSRGFKPLVSLVDKDIENLEEDGILFSRCYEWRLNMANGEVAEKYLTGIKHSMDFPMINGDFVGMRNKFGYAQVVDSIASSASGMAKYGGLAKLYFEEQDTQFFMEDKYCEELKKTEYHMFEENTFCSGAAFVPKNGGFEEDDGWIITFVHNECSNISQVHIIDAKRFSDEPVVKITLPHRVPYGFHAAFMPLPLQLQQS</sequence>
<dbReference type="Proteomes" id="UP001370490">
    <property type="component" value="Unassembled WGS sequence"/>
</dbReference>
<feature type="binding site" evidence="5">
    <location>
        <position position="316"/>
    </location>
    <ligand>
        <name>Fe cation</name>
        <dbReference type="ChEBI" id="CHEBI:24875"/>
        <note>catalytic</note>
    </ligand>
</feature>
<proteinExistence type="inferred from homology"/>
<dbReference type="InterPro" id="IPR004294">
    <property type="entry name" value="Carotenoid_Oase"/>
</dbReference>
<keyword evidence="4 5" id="KW-0408">Iron</keyword>
<keyword evidence="3" id="KW-0560">Oxidoreductase</keyword>
<dbReference type="EMBL" id="JBAMMX010000014">
    <property type="protein sequence ID" value="KAK6927362.1"/>
    <property type="molecule type" value="Genomic_DNA"/>
</dbReference>
<evidence type="ECO:0000313" key="6">
    <source>
        <dbReference type="EMBL" id="KAK6927362.1"/>
    </source>
</evidence>
<reference evidence="6 7" key="1">
    <citation type="submission" date="2023-12" db="EMBL/GenBank/DDBJ databases">
        <title>A high-quality genome assembly for Dillenia turbinata (Dilleniales).</title>
        <authorList>
            <person name="Chanderbali A."/>
        </authorList>
    </citation>
    <scope>NUCLEOTIDE SEQUENCE [LARGE SCALE GENOMIC DNA]</scope>
    <source>
        <strain evidence="6">LSX21</strain>
        <tissue evidence="6">Leaf</tissue>
    </source>
</reference>
<dbReference type="GO" id="GO:0016121">
    <property type="term" value="P:carotene catabolic process"/>
    <property type="evidence" value="ECO:0007669"/>
    <property type="project" value="TreeGrafter"/>
</dbReference>
<evidence type="ECO:0000256" key="5">
    <source>
        <dbReference type="PIRSR" id="PIRSR604294-1"/>
    </source>
</evidence>
<dbReference type="AlphaFoldDB" id="A0AAN8Z755"/>
<evidence type="ECO:0000256" key="1">
    <source>
        <dbReference type="ARBA" id="ARBA00006787"/>
    </source>
</evidence>
<feature type="binding site" evidence="5">
    <location>
        <position position="380"/>
    </location>
    <ligand>
        <name>Fe cation</name>
        <dbReference type="ChEBI" id="CHEBI:24875"/>
        <note>catalytic</note>
    </ligand>
</feature>
<keyword evidence="7" id="KW-1185">Reference proteome</keyword>
<dbReference type="GO" id="GO:0010436">
    <property type="term" value="F:carotenoid dioxygenase activity"/>
    <property type="evidence" value="ECO:0007669"/>
    <property type="project" value="TreeGrafter"/>
</dbReference>
<accession>A0AAN8Z755</accession>
<dbReference type="GO" id="GO:0046872">
    <property type="term" value="F:metal ion binding"/>
    <property type="evidence" value="ECO:0007669"/>
    <property type="project" value="UniProtKB-KW"/>
</dbReference>
<protein>
    <submittedName>
        <fullName evidence="6">Carotenoid oxygenase</fullName>
    </submittedName>
</protein>
<evidence type="ECO:0000256" key="3">
    <source>
        <dbReference type="ARBA" id="ARBA00022964"/>
    </source>
</evidence>
<name>A0AAN8Z755_9MAGN</name>
<dbReference type="PANTHER" id="PTHR10543">
    <property type="entry name" value="BETA-CAROTENE DIOXYGENASE"/>
    <property type="match status" value="1"/>
</dbReference>
<dbReference type="Pfam" id="PF03055">
    <property type="entry name" value="RPE65"/>
    <property type="match status" value="1"/>
</dbReference>
<keyword evidence="2 5" id="KW-0479">Metal-binding</keyword>
<feature type="binding site" evidence="5">
    <location>
        <position position="602"/>
    </location>
    <ligand>
        <name>Fe cation</name>
        <dbReference type="ChEBI" id="CHEBI:24875"/>
        <note>catalytic</note>
    </ligand>
</feature>
<dbReference type="GO" id="GO:0009570">
    <property type="term" value="C:chloroplast stroma"/>
    <property type="evidence" value="ECO:0007669"/>
    <property type="project" value="TreeGrafter"/>
</dbReference>
<evidence type="ECO:0000313" key="7">
    <source>
        <dbReference type="Proteomes" id="UP001370490"/>
    </source>
</evidence>
<comment type="caution">
    <text evidence="6">The sequence shown here is derived from an EMBL/GenBank/DDBJ whole genome shotgun (WGS) entry which is preliminary data.</text>
</comment>
<evidence type="ECO:0000256" key="4">
    <source>
        <dbReference type="ARBA" id="ARBA00023004"/>
    </source>
</evidence>
<feature type="binding site" evidence="5">
    <location>
        <position position="267"/>
    </location>
    <ligand>
        <name>Fe cation</name>
        <dbReference type="ChEBI" id="CHEBI:24875"/>
        <note>catalytic</note>
    </ligand>
</feature>